<proteinExistence type="predicted"/>
<accession>A0A7W8EAJ8</accession>
<gene>
    <name evidence="2" type="ORF">HDF15_003146</name>
</gene>
<feature type="region of interest" description="Disordered" evidence="1">
    <location>
        <begin position="1"/>
        <end position="22"/>
    </location>
</feature>
<evidence type="ECO:0000256" key="1">
    <source>
        <dbReference type="SAM" id="MobiDB-lite"/>
    </source>
</evidence>
<reference evidence="2 3" key="1">
    <citation type="submission" date="2020-08" db="EMBL/GenBank/DDBJ databases">
        <title>Genomic Encyclopedia of Type Strains, Phase IV (KMG-V): Genome sequencing to study the core and pangenomes of soil and plant-associated prokaryotes.</title>
        <authorList>
            <person name="Whitman W."/>
        </authorList>
    </citation>
    <scope>NUCLEOTIDE SEQUENCE [LARGE SCALE GENOMIC DNA]</scope>
    <source>
        <strain evidence="2 3">X5P3</strain>
    </source>
</reference>
<organism evidence="2 3">
    <name type="scientific">Granulicella mallensis</name>
    <dbReference type="NCBI Taxonomy" id="940614"/>
    <lineage>
        <taxon>Bacteria</taxon>
        <taxon>Pseudomonadati</taxon>
        <taxon>Acidobacteriota</taxon>
        <taxon>Terriglobia</taxon>
        <taxon>Terriglobales</taxon>
        <taxon>Acidobacteriaceae</taxon>
        <taxon>Granulicella</taxon>
    </lineage>
</organism>
<dbReference type="Proteomes" id="UP000584867">
    <property type="component" value="Unassembled WGS sequence"/>
</dbReference>
<evidence type="ECO:0000313" key="2">
    <source>
        <dbReference type="EMBL" id="MBB5064786.1"/>
    </source>
</evidence>
<comment type="caution">
    <text evidence="2">The sequence shown here is derived from an EMBL/GenBank/DDBJ whole genome shotgun (WGS) entry which is preliminary data.</text>
</comment>
<name>A0A7W8EAJ8_9BACT</name>
<sequence>MTTTAEQIQEKPVMAPNDKNLDNPLPGQFNSTQLNVVTTLDVANTVASKSIDGRAFLMDNSPHSKGKGTPQLQTICKQGQVLNWLIYCLDMDQRQDKTWPPMARIVNIVFLDEGGEEVLGTQVCSDLKIYGGPDEIRSPYTPSYYYWAGMVRPDLEPGIYKYRLVYELDADGGGMKHYFQLSEPSLRVLPYDFVPQHPHKD</sequence>
<dbReference type="AlphaFoldDB" id="A0A7W8EAJ8"/>
<dbReference type="RefSeq" id="WP_184256954.1">
    <property type="nucleotide sequence ID" value="NZ_JACHIO010000012.1"/>
</dbReference>
<evidence type="ECO:0000313" key="3">
    <source>
        <dbReference type="Proteomes" id="UP000584867"/>
    </source>
</evidence>
<protein>
    <submittedName>
        <fullName evidence="2">Uncharacterized protein</fullName>
    </submittedName>
</protein>
<dbReference type="EMBL" id="JACHIO010000012">
    <property type="protein sequence ID" value="MBB5064786.1"/>
    <property type="molecule type" value="Genomic_DNA"/>
</dbReference>